<comment type="caution">
    <text evidence="2">The sequence shown here is derived from an EMBL/GenBank/DDBJ whole genome shotgun (WGS) entry which is preliminary data.</text>
</comment>
<feature type="compositionally biased region" description="Polar residues" evidence="1">
    <location>
        <begin position="23"/>
        <end position="38"/>
    </location>
</feature>
<keyword evidence="3" id="KW-1185">Reference proteome</keyword>
<evidence type="ECO:0000256" key="1">
    <source>
        <dbReference type="SAM" id="MobiDB-lite"/>
    </source>
</evidence>
<feature type="compositionally biased region" description="Polar residues" evidence="1">
    <location>
        <begin position="1122"/>
        <end position="1134"/>
    </location>
</feature>
<gene>
    <name evidence="2" type="ORF">DBV05_g3632</name>
</gene>
<feature type="compositionally biased region" description="Acidic residues" evidence="1">
    <location>
        <begin position="377"/>
        <end position="390"/>
    </location>
</feature>
<feature type="compositionally biased region" description="Basic and acidic residues" evidence="1">
    <location>
        <begin position="426"/>
        <end position="439"/>
    </location>
</feature>
<feature type="compositionally biased region" description="Basic residues" evidence="1">
    <location>
        <begin position="1"/>
        <end position="10"/>
    </location>
</feature>
<organism evidence="2 3">
    <name type="scientific">Lasiodiplodia theobromae</name>
    <dbReference type="NCBI Taxonomy" id="45133"/>
    <lineage>
        <taxon>Eukaryota</taxon>
        <taxon>Fungi</taxon>
        <taxon>Dikarya</taxon>
        <taxon>Ascomycota</taxon>
        <taxon>Pezizomycotina</taxon>
        <taxon>Dothideomycetes</taxon>
        <taxon>Dothideomycetes incertae sedis</taxon>
        <taxon>Botryosphaeriales</taxon>
        <taxon>Botryosphaeriaceae</taxon>
        <taxon>Lasiodiplodia</taxon>
    </lineage>
</organism>
<accession>A0A5N5DIX5</accession>
<evidence type="ECO:0000313" key="2">
    <source>
        <dbReference type="EMBL" id="KAB2577823.1"/>
    </source>
</evidence>
<feature type="region of interest" description="Disordered" evidence="1">
    <location>
        <begin position="377"/>
        <end position="669"/>
    </location>
</feature>
<feature type="compositionally biased region" description="Polar residues" evidence="1">
    <location>
        <begin position="516"/>
        <end position="528"/>
    </location>
</feature>
<proteinExistence type="predicted"/>
<feature type="compositionally biased region" description="Polar residues" evidence="1">
    <location>
        <begin position="616"/>
        <end position="633"/>
    </location>
</feature>
<dbReference type="Proteomes" id="UP000325902">
    <property type="component" value="Unassembled WGS sequence"/>
</dbReference>
<feature type="region of interest" description="Disordered" evidence="1">
    <location>
        <begin position="1"/>
        <end position="80"/>
    </location>
</feature>
<feature type="compositionally biased region" description="Basic residues" evidence="1">
    <location>
        <begin position="397"/>
        <end position="411"/>
    </location>
</feature>
<feature type="compositionally biased region" description="Basic residues" evidence="1">
    <location>
        <begin position="530"/>
        <end position="541"/>
    </location>
</feature>
<feature type="region of interest" description="Disordered" evidence="1">
    <location>
        <begin position="1120"/>
        <end position="1140"/>
    </location>
</feature>
<name>A0A5N5DIX5_9PEZI</name>
<protein>
    <submittedName>
        <fullName evidence="2">Uncharacterized protein</fullName>
    </submittedName>
</protein>
<dbReference type="EMBL" id="VCHE01000015">
    <property type="protein sequence ID" value="KAB2577823.1"/>
    <property type="molecule type" value="Genomic_DNA"/>
</dbReference>
<dbReference type="AlphaFoldDB" id="A0A5N5DIX5"/>
<evidence type="ECO:0000313" key="3">
    <source>
        <dbReference type="Proteomes" id="UP000325902"/>
    </source>
</evidence>
<feature type="compositionally biased region" description="Basic and acidic residues" evidence="1">
    <location>
        <begin position="642"/>
        <end position="669"/>
    </location>
</feature>
<feature type="compositionally biased region" description="Basic residues" evidence="1">
    <location>
        <begin position="557"/>
        <end position="568"/>
    </location>
</feature>
<sequence length="1140" mass="122866">MPRKKGKGKSKASASKKHEATEGNDSAAQTPEHTTPGPSTGGLPAPSPKPGPHAGDDSSHAAPENDASSDRSTITADDSTVFVDEQGNEIKRYVTVTDDIDGQLLAIVLPNNELRIVIDVDDEHPGDTIFRTRKAEAYEDITVDEQPPFRMGIVGRGPDEYAHAEDYAIGVLQCFADAPNPPKTRNTSGANAAQWDQHITHLTAAITVINAEDSETGHVFSRGLAGPNVDEIIEKILAKSKIWRPDTVIYNSALNEGADNVSIERLVAAIDKFISNTVSEPVDFDNHILDDSEAAFADIATMEFCECCPKSSRSQENNDKGASDHETAVAVPITSTKVSEVEIPHQSHHWVKWVQSYRTPREPPFKVQGISEMSFAEEGENPNALEDEVQEENKEAVKKKKKKKSKKKKKAVEKGTEGSIPPPTEPSREESEKVSEDHTPPATEPPLEEFEKVTEIFTPPATELPAEQSEKGTKASTPPPTEPPTDVFEKQDGGSDSLQPPEEQITDFKVPAGSNDAANTDDQPQWLAQNKKRGKRNKRGGKYPTPTGNSSPQWRGGSRKRFRGKKSKLAQEVEQLKQSNGEGTVSPPAPIEPPGSGESTLPPSLGVQYDTIWPSLESSSTFASSQSKPTSLPDSGFASDNAKLEKAAHQKEPEKTIPEPSGADKKLDVEHQDANTTVIDSGSLENQDTKNINGADGISVQEEENTSKEKVSLRVMKARDVRSISGYNPKAGGLRRVYYFSKDARDLSKEKPPAMTEPARKCKINFLATDDTDSSLCAYNPSTVPLAITIYTPVDIPPVPPTGGSDEAQASLNRDISGKLQPWMTEHESLKVRVKHLETMTSNLMNNNTTLSYNTSTLPQKLQATDASFTPSYTATSAPLPANTAPDTSFIPQYTAPNTPSMPQYTATGAPLPADAASNVPFMNQYTDPNASSMNQYPAAGAPFMNQYPDPNAPFINQYPAAGAPSMNQYPAAGAPFMNQYPATGAPFMSQYTDPNAPFINQYPAAGAPFMNQYPATGTPFIPANTATGSYHTGGQGYQHSHHTHGHGNWLPPHPHTQPPAPITSADTATNSATIPKDTTSDAATIPKDIASDSATIPEDSAIIPEDSAAIPEDVACDSATRPRNTASTQAQTLRKTKSF</sequence>
<reference evidence="2 3" key="1">
    <citation type="journal article" date="2019" name="Sci. Rep.">
        <title>A multi-omics analysis of the grapevine pathogen Lasiodiplodia theobromae reveals that temperature affects the expression of virulence- and pathogenicity-related genes.</title>
        <authorList>
            <person name="Felix C."/>
            <person name="Meneses R."/>
            <person name="Goncalves M.F.M."/>
            <person name="Tilleman L."/>
            <person name="Duarte A.S."/>
            <person name="Jorrin-Novo J.V."/>
            <person name="Van de Peer Y."/>
            <person name="Deforce D."/>
            <person name="Van Nieuwerburgh F."/>
            <person name="Esteves A.C."/>
            <person name="Alves A."/>
        </authorList>
    </citation>
    <scope>NUCLEOTIDE SEQUENCE [LARGE SCALE GENOMIC DNA]</scope>
    <source>
        <strain evidence="2 3">LA-SOL3</strain>
    </source>
</reference>